<feature type="compositionally biased region" description="Low complexity" evidence="4">
    <location>
        <begin position="217"/>
        <end position="226"/>
    </location>
</feature>
<feature type="compositionally biased region" description="Low complexity" evidence="4">
    <location>
        <begin position="285"/>
        <end position="302"/>
    </location>
</feature>
<feature type="domain" description="ATPase AAA-type core" evidence="5">
    <location>
        <begin position="5"/>
        <end position="137"/>
    </location>
</feature>
<dbReference type="Pfam" id="PF00004">
    <property type="entry name" value="AAA"/>
    <property type="match status" value="1"/>
</dbReference>
<feature type="compositionally biased region" description="Polar residues" evidence="4">
    <location>
        <begin position="75"/>
        <end position="90"/>
    </location>
</feature>
<dbReference type="InterPro" id="IPR003960">
    <property type="entry name" value="ATPase_AAA_CS"/>
</dbReference>
<evidence type="ECO:0000259" key="6">
    <source>
        <dbReference type="Pfam" id="PF25426"/>
    </source>
</evidence>
<evidence type="ECO:0000256" key="3">
    <source>
        <dbReference type="RuleBase" id="RU003651"/>
    </source>
</evidence>
<dbReference type="EMBL" id="SGPM01000094">
    <property type="protein sequence ID" value="THH30106.1"/>
    <property type="molecule type" value="Genomic_DNA"/>
</dbReference>
<accession>A0A4S4MUW2</accession>
<dbReference type="Proteomes" id="UP000308730">
    <property type="component" value="Unassembled WGS sequence"/>
</dbReference>
<dbReference type="InterPro" id="IPR057495">
    <property type="entry name" value="AAA_lid_BCS1"/>
</dbReference>
<dbReference type="Pfam" id="PF25426">
    <property type="entry name" value="AAA_lid_BCS1"/>
    <property type="match status" value="1"/>
</dbReference>
<feature type="region of interest" description="Disordered" evidence="4">
    <location>
        <begin position="189"/>
        <end position="302"/>
    </location>
</feature>
<dbReference type="InterPro" id="IPR003959">
    <property type="entry name" value="ATPase_AAA_core"/>
</dbReference>
<name>A0A4S4MUW2_9APHY</name>
<evidence type="ECO:0000256" key="2">
    <source>
        <dbReference type="ARBA" id="ARBA00022840"/>
    </source>
</evidence>
<keyword evidence="8" id="KW-1185">Reference proteome</keyword>
<organism evidence="7 8">
    <name type="scientific">Antrodiella citrinella</name>
    <dbReference type="NCBI Taxonomy" id="2447956"/>
    <lineage>
        <taxon>Eukaryota</taxon>
        <taxon>Fungi</taxon>
        <taxon>Dikarya</taxon>
        <taxon>Basidiomycota</taxon>
        <taxon>Agaricomycotina</taxon>
        <taxon>Agaricomycetes</taxon>
        <taxon>Polyporales</taxon>
        <taxon>Steccherinaceae</taxon>
        <taxon>Antrodiella</taxon>
    </lineage>
</organism>
<dbReference type="GO" id="GO:0016887">
    <property type="term" value="F:ATP hydrolysis activity"/>
    <property type="evidence" value="ECO:0007669"/>
    <property type="project" value="InterPro"/>
</dbReference>
<evidence type="ECO:0000313" key="8">
    <source>
        <dbReference type="Proteomes" id="UP000308730"/>
    </source>
</evidence>
<evidence type="ECO:0000259" key="5">
    <source>
        <dbReference type="Pfam" id="PF00004"/>
    </source>
</evidence>
<keyword evidence="2 3" id="KW-0067">ATP-binding</keyword>
<dbReference type="PANTHER" id="PTHR23070">
    <property type="entry name" value="BCS1 AAA-TYPE ATPASE"/>
    <property type="match status" value="1"/>
</dbReference>
<comment type="similarity">
    <text evidence="3">Belongs to the AAA ATPase family.</text>
</comment>
<dbReference type="OrthoDB" id="10251412at2759"/>
<dbReference type="AlphaFoldDB" id="A0A4S4MUW2"/>
<dbReference type="InterPro" id="IPR027417">
    <property type="entry name" value="P-loop_NTPase"/>
</dbReference>
<evidence type="ECO:0000256" key="1">
    <source>
        <dbReference type="ARBA" id="ARBA00022741"/>
    </source>
</evidence>
<dbReference type="SUPFAM" id="SSF52540">
    <property type="entry name" value="P-loop containing nucleoside triphosphate hydrolases"/>
    <property type="match status" value="1"/>
</dbReference>
<feature type="region of interest" description="Disordered" evidence="4">
    <location>
        <begin position="67"/>
        <end position="90"/>
    </location>
</feature>
<feature type="domain" description="Mitochondrial chaperone BCS1-like ATPase lid" evidence="6">
    <location>
        <begin position="319"/>
        <end position="363"/>
    </location>
</feature>
<dbReference type="Gene3D" id="3.40.50.300">
    <property type="entry name" value="P-loop containing nucleotide triphosphate hydrolases"/>
    <property type="match status" value="1"/>
</dbReference>
<comment type="caution">
    <text evidence="7">The sequence shown here is derived from an EMBL/GenBank/DDBJ whole genome shotgun (WGS) entry which is preliminary data.</text>
</comment>
<dbReference type="PROSITE" id="PS00674">
    <property type="entry name" value="AAA"/>
    <property type="match status" value="1"/>
</dbReference>
<evidence type="ECO:0000313" key="7">
    <source>
        <dbReference type="EMBL" id="THH30106.1"/>
    </source>
</evidence>
<keyword evidence="1 3" id="KW-0547">Nucleotide-binding</keyword>
<dbReference type="InterPro" id="IPR050747">
    <property type="entry name" value="Mitochondrial_chaperone_BCS1"/>
</dbReference>
<protein>
    <submittedName>
        <fullName evidence="7">Uncharacterized protein</fullName>
    </submittedName>
</protein>
<reference evidence="7 8" key="1">
    <citation type="submission" date="2019-02" db="EMBL/GenBank/DDBJ databases">
        <title>Genome sequencing of the rare red list fungi Antrodiella citrinella (Flaviporus citrinellus).</title>
        <authorList>
            <person name="Buettner E."/>
            <person name="Kellner H."/>
        </authorList>
    </citation>
    <scope>NUCLEOTIDE SEQUENCE [LARGE SCALE GENOMIC DNA]</scope>
    <source>
        <strain evidence="7 8">DSM 108506</strain>
    </source>
</reference>
<sequence length="388" mass="41538">MFPQYGVPGSGKTSLIHALAGELGMEVHQIELSRPNMNDQTLKKLFGGLPSRCIALLEDIDAVFPSRDGPRLDSDSSTSGRPDTETGSRVTLSGLLNTLDGIGAREGRLLFGTSNYASRLDPALRRSGRFDVYVEFKLASRYQGEELFKRFYTITDSDQIAKDEKTSDEGTVAELEDIKVDKADRLSPDVDVLPSCITPDSGKAAGDGESIERLEADTTAATTAKDTGSDDQANERSPDIDASPSSTNADPCQAAGDEKTEQVEATTADDTNADDEVNERSLGMPSSTASSTPTSTSSTLVTPPETASVLTIGGPVRCFAPEVIKSLATQFGDAIPERQLPMSDLQGYLMMHKGDPEAAVLHAAAWAKEELERKRNMGDIISQNEPQA</sequence>
<gene>
    <name evidence="7" type="ORF">EUX98_g4087</name>
</gene>
<proteinExistence type="inferred from homology"/>
<evidence type="ECO:0000256" key="4">
    <source>
        <dbReference type="SAM" id="MobiDB-lite"/>
    </source>
</evidence>
<dbReference type="GO" id="GO:0005524">
    <property type="term" value="F:ATP binding"/>
    <property type="evidence" value="ECO:0007669"/>
    <property type="project" value="UniProtKB-KW"/>
</dbReference>